<protein>
    <submittedName>
        <fullName evidence="9">37S ribosomal protein Rsm22</fullName>
    </submittedName>
</protein>
<keyword evidence="4" id="KW-0408">Iron</keyword>
<keyword evidence="10" id="KW-1185">Reference proteome</keyword>
<keyword evidence="3" id="KW-0809">Transit peptide</keyword>
<dbReference type="AlphaFoldDB" id="A0A443I0K2"/>
<dbReference type="GeneID" id="39599084"/>
<comment type="caution">
    <text evidence="9">The sequence shown here is derived from an EMBL/GenBank/DDBJ whole genome shotgun (WGS) entry which is preliminary data.</text>
</comment>
<sequence length="850" mass="95363">MLSRPPASQACRVSSRELLQALVQNSTQPASRQLLRHGTASLVTPRSRPSVARRTFSSCLVSDSKTNAVRSSSTKWQIGKRCASTVAADKKDQIYALIDKINDHEGQLAELLFELDLIDDHHGVLNLEGPELDDVFSQTIGHRSQQVLEDRVRMARQEFGETLPEGHLNDRELELYARLYGQPIIESQALEEEVEDEKEPDRLYRESVDGDLEEVEFEQVEAEDDIPVVYDMEAPQPEEETLVMTRAREIAEQLGGEVMLEQFAQEAVPDPTSRLHPATEAGKFSTDPSTIFLPKDTVTGPISAILSNFSNKHISEVAHRTFGGQRLPHSTTTPPARAQLPQLPIPLEASQNHMSEMEANAYIAALYPGVYATTLSILVEVRKRLGSDWIRRLITQEGGPRVLDAGGGGAGILAWREVLRAEYELMVPDHPKEEPVPLGKATVVTASDSLRTRASIMLENTTFLPRLPDYVHVRDTPTLDDERAPPKRKQYDIIIAPHTLLGIDEGYLRKEQVENLWSLLNPDGGVLILFEKGHQRGFEAVAGARDMLLERHISSPGSREYENLTESSDEERYVKKETGMIIAPCTNHQKCPMYLVPGQAKGRRDYCRFEQRYIRPNFLQRIIGAKDRNHEDVQFSYIAVQRGIDLRETHNIVQGPEATDAAFAGFEHLQDEAEPVEKLESVAASSGSATEGEIPFNPLTLPRTVFPPMKRRGHVIFDLCTSAGKIERWTVPRSFSRQAYRDARKAHWGDLWALGAKTRIPRNLNLGDRSGEGKKERLERRAAARAAMREEGDDDGLAAFMEGKADEEIVAPTRKKGQTIPSWKKHADKKKVRQAFKQQSSKQFEAQTEV</sequence>
<dbReference type="EMBL" id="RCNU01000002">
    <property type="protein sequence ID" value="RWQ97584.1"/>
    <property type="molecule type" value="Genomic_DNA"/>
</dbReference>
<evidence type="ECO:0000313" key="9">
    <source>
        <dbReference type="EMBL" id="RWQ97584.1"/>
    </source>
</evidence>
<dbReference type="GO" id="GO:0006412">
    <property type="term" value="P:translation"/>
    <property type="evidence" value="ECO:0007669"/>
    <property type="project" value="InterPro"/>
</dbReference>
<evidence type="ECO:0000313" key="10">
    <source>
        <dbReference type="Proteomes" id="UP000283841"/>
    </source>
</evidence>
<dbReference type="SUPFAM" id="SSF53335">
    <property type="entry name" value="S-adenosyl-L-methionine-dependent methyltransferases"/>
    <property type="match status" value="1"/>
</dbReference>
<gene>
    <name evidence="9" type="ORF">C8Q69DRAFT_456029</name>
</gene>
<comment type="function">
    <text evidence="7">Mitochondrial ribosome (mitoribosome) assembly factor. Binds at the interface of the head and body domains of the mitochondrial small ribosomal subunit (mt-SSU), occluding the mRNA channel and preventing compaction of the head domain towards the body. Probable inactive methyltransferase: retains the characteristic folding and ability to bind S-adenosyl-L-methionine, but it probably lost its methyltransferase activity.</text>
</comment>
<evidence type="ECO:0000256" key="5">
    <source>
        <dbReference type="ARBA" id="ARBA00023014"/>
    </source>
</evidence>
<feature type="region of interest" description="Disordered" evidence="8">
    <location>
        <begin position="809"/>
        <end position="850"/>
    </location>
</feature>
<dbReference type="InterPro" id="IPR029063">
    <property type="entry name" value="SAM-dependent_MTases_sf"/>
</dbReference>
<dbReference type="Proteomes" id="UP000283841">
    <property type="component" value="Unassembled WGS sequence"/>
</dbReference>
<dbReference type="GO" id="GO:0051536">
    <property type="term" value="F:iron-sulfur cluster binding"/>
    <property type="evidence" value="ECO:0007669"/>
    <property type="project" value="UniProtKB-KW"/>
</dbReference>
<keyword evidence="9" id="KW-0687">Ribonucleoprotein</keyword>
<keyword evidence="6" id="KW-0496">Mitochondrion</keyword>
<dbReference type="GO" id="GO:0008168">
    <property type="term" value="F:methyltransferase activity"/>
    <property type="evidence" value="ECO:0007669"/>
    <property type="project" value="InterPro"/>
</dbReference>
<dbReference type="Pfam" id="PF09243">
    <property type="entry name" value="Rsm22"/>
    <property type="match status" value="1"/>
</dbReference>
<keyword evidence="2" id="KW-0479">Metal-binding</keyword>
<evidence type="ECO:0000256" key="3">
    <source>
        <dbReference type="ARBA" id="ARBA00022946"/>
    </source>
</evidence>
<evidence type="ECO:0000256" key="7">
    <source>
        <dbReference type="ARBA" id="ARBA00045681"/>
    </source>
</evidence>
<dbReference type="VEuPathDB" id="FungiDB:C8Q69DRAFT_456029"/>
<reference evidence="9 10" key="1">
    <citation type="journal article" date="2018" name="Front. Microbiol.">
        <title>Genomic and genetic insights into a cosmopolitan fungus, Paecilomyces variotii (Eurotiales).</title>
        <authorList>
            <person name="Urquhart A.S."/>
            <person name="Mondo S.J."/>
            <person name="Makela M.R."/>
            <person name="Hane J.K."/>
            <person name="Wiebenga A."/>
            <person name="He G."/>
            <person name="Mihaltcheva S."/>
            <person name="Pangilinan J."/>
            <person name="Lipzen A."/>
            <person name="Barry K."/>
            <person name="de Vries R.P."/>
            <person name="Grigoriev I.V."/>
            <person name="Idnurm A."/>
        </authorList>
    </citation>
    <scope>NUCLEOTIDE SEQUENCE [LARGE SCALE GENOMIC DNA]</scope>
    <source>
        <strain evidence="9 10">CBS 101075</strain>
    </source>
</reference>
<dbReference type="InterPro" id="IPR015324">
    <property type="entry name" value="Ribosomal_Rsm22-like"/>
</dbReference>
<keyword evidence="5" id="KW-0411">Iron-sulfur</keyword>
<dbReference type="InterPro" id="IPR052571">
    <property type="entry name" value="Mt_RNA_Methyltransferase"/>
</dbReference>
<dbReference type="PANTHER" id="PTHR13184:SF5">
    <property type="entry name" value="METHYLTRANSFERASE-LIKE PROTEIN 17, MITOCHONDRIAL"/>
    <property type="match status" value="1"/>
</dbReference>
<feature type="compositionally biased region" description="Polar residues" evidence="8">
    <location>
        <begin position="836"/>
        <end position="850"/>
    </location>
</feature>
<dbReference type="GO" id="GO:0003735">
    <property type="term" value="F:structural constituent of ribosome"/>
    <property type="evidence" value="ECO:0007669"/>
    <property type="project" value="TreeGrafter"/>
</dbReference>
<name>A0A443I0K2_BYSSP</name>
<evidence type="ECO:0000256" key="1">
    <source>
        <dbReference type="ARBA" id="ARBA00004173"/>
    </source>
</evidence>
<organism evidence="9 10">
    <name type="scientific">Byssochlamys spectabilis</name>
    <name type="common">Paecilomyces variotii</name>
    <dbReference type="NCBI Taxonomy" id="264951"/>
    <lineage>
        <taxon>Eukaryota</taxon>
        <taxon>Fungi</taxon>
        <taxon>Dikarya</taxon>
        <taxon>Ascomycota</taxon>
        <taxon>Pezizomycotina</taxon>
        <taxon>Eurotiomycetes</taxon>
        <taxon>Eurotiomycetidae</taxon>
        <taxon>Eurotiales</taxon>
        <taxon>Thermoascaceae</taxon>
        <taxon>Paecilomyces</taxon>
    </lineage>
</organism>
<proteinExistence type="predicted"/>
<evidence type="ECO:0000256" key="4">
    <source>
        <dbReference type="ARBA" id="ARBA00023004"/>
    </source>
</evidence>
<dbReference type="PANTHER" id="PTHR13184">
    <property type="entry name" value="37S RIBOSOMAL PROTEIN S22"/>
    <property type="match status" value="1"/>
</dbReference>
<evidence type="ECO:0000256" key="2">
    <source>
        <dbReference type="ARBA" id="ARBA00022723"/>
    </source>
</evidence>
<evidence type="ECO:0000256" key="6">
    <source>
        <dbReference type="ARBA" id="ARBA00023128"/>
    </source>
</evidence>
<evidence type="ECO:0000256" key="8">
    <source>
        <dbReference type="SAM" id="MobiDB-lite"/>
    </source>
</evidence>
<dbReference type="STRING" id="264951.A0A443I0K2"/>
<feature type="compositionally biased region" description="Basic residues" evidence="8">
    <location>
        <begin position="813"/>
        <end position="834"/>
    </location>
</feature>
<dbReference type="GO" id="GO:0005763">
    <property type="term" value="C:mitochondrial small ribosomal subunit"/>
    <property type="evidence" value="ECO:0007669"/>
    <property type="project" value="TreeGrafter"/>
</dbReference>
<accession>A0A443I0K2</accession>
<comment type="subcellular location">
    <subcellularLocation>
        <location evidence="1">Mitochondrion</location>
    </subcellularLocation>
</comment>
<dbReference type="RefSeq" id="XP_028487229.1">
    <property type="nucleotide sequence ID" value="XM_028629807.1"/>
</dbReference>
<keyword evidence="9" id="KW-0689">Ribosomal protein</keyword>
<dbReference type="GO" id="GO:0046872">
    <property type="term" value="F:metal ion binding"/>
    <property type="evidence" value="ECO:0007669"/>
    <property type="project" value="UniProtKB-KW"/>
</dbReference>